<feature type="compositionally biased region" description="Basic and acidic residues" evidence="6">
    <location>
        <begin position="45"/>
        <end position="54"/>
    </location>
</feature>
<comment type="similarity">
    <text evidence="2">Belongs to the eukaryotic RPA49/POLR1E RNA polymerase subunit family.</text>
</comment>
<reference evidence="7 8" key="1">
    <citation type="submission" date="2024-01" db="EMBL/GenBank/DDBJ databases">
        <title>The genomes of 5 underutilized Papilionoideae crops provide insights into root nodulation and disease resistanc.</title>
        <authorList>
            <person name="Jiang F."/>
        </authorList>
    </citation>
    <scope>NUCLEOTIDE SEQUENCE [LARGE SCALE GENOMIC DNA]</scope>
    <source>
        <strain evidence="7">JINMINGXINNONG_FW02</strain>
        <tissue evidence="7">Leaves</tissue>
    </source>
</reference>
<organism evidence="7 8">
    <name type="scientific">Phaseolus coccineus</name>
    <name type="common">Scarlet runner bean</name>
    <name type="synonym">Phaseolus multiflorus</name>
    <dbReference type="NCBI Taxonomy" id="3886"/>
    <lineage>
        <taxon>Eukaryota</taxon>
        <taxon>Viridiplantae</taxon>
        <taxon>Streptophyta</taxon>
        <taxon>Embryophyta</taxon>
        <taxon>Tracheophyta</taxon>
        <taxon>Spermatophyta</taxon>
        <taxon>Magnoliopsida</taxon>
        <taxon>eudicotyledons</taxon>
        <taxon>Gunneridae</taxon>
        <taxon>Pentapetalae</taxon>
        <taxon>rosids</taxon>
        <taxon>fabids</taxon>
        <taxon>Fabales</taxon>
        <taxon>Fabaceae</taxon>
        <taxon>Papilionoideae</taxon>
        <taxon>50 kb inversion clade</taxon>
        <taxon>NPAAA clade</taxon>
        <taxon>indigoferoid/millettioid clade</taxon>
        <taxon>Phaseoleae</taxon>
        <taxon>Phaseolus</taxon>
    </lineage>
</organism>
<dbReference type="Proteomes" id="UP001374584">
    <property type="component" value="Unassembled WGS sequence"/>
</dbReference>
<evidence type="ECO:0000256" key="6">
    <source>
        <dbReference type="SAM" id="MobiDB-lite"/>
    </source>
</evidence>
<feature type="compositionally biased region" description="Basic residues" evidence="6">
    <location>
        <begin position="55"/>
        <end position="64"/>
    </location>
</feature>
<dbReference type="AlphaFoldDB" id="A0AAN9QXZ7"/>
<dbReference type="InterPro" id="IPR009668">
    <property type="entry name" value="RNA_pol-assoc_fac_A49-like"/>
</dbReference>
<accession>A0AAN9QXZ7</accession>
<feature type="region of interest" description="Disordered" evidence="6">
    <location>
        <begin position="41"/>
        <end position="72"/>
    </location>
</feature>
<comment type="subcellular location">
    <subcellularLocation>
        <location evidence="1">Nucleus</location>
        <location evidence="1">Nucleolus</location>
    </subcellularLocation>
</comment>
<evidence type="ECO:0000256" key="4">
    <source>
        <dbReference type="ARBA" id="ARBA00023163"/>
    </source>
</evidence>
<dbReference type="EMBL" id="JAYMYR010000007">
    <property type="protein sequence ID" value="KAK7354695.1"/>
    <property type="molecule type" value="Genomic_DNA"/>
</dbReference>
<keyword evidence="8" id="KW-1185">Reference proteome</keyword>
<dbReference type="Pfam" id="PF06870">
    <property type="entry name" value="RNA_pol_I_A49"/>
    <property type="match status" value="1"/>
</dbReference>
<evidence type="ECO:0000256" key="2">
    <source>
        <dbReference type="ARBA" id="ARBA00009430"/>
    </source>
</evidence>
<comment type="caution">
    <text evidence="7">The sequence shown here is derived from an EMBL/GenBank/DDBJ whole genome shotgun (WGS) entry which is preliminary data.</text>
</comment>
<name>A0AAN9QXZ7_PHACN</name>
<keyword evidence="5" id="KW-0539">Nucleus</keyword>
<dbReference type="GO" id="GO:0005730">
    <property type="term" value="C:nucleolus"/>
    <property type="evidence" value="ECO:0007669"/>
    <property type="project" value="UniProtKB-SubCell"/>
</dbReference>
<dbReference type="PANTHER" id="PTHR14440">
    <property type="entry name" value="DNA-DIRECTED RNA POLYMERASE I SUBUNIT RPA49"/>
    <property type="match status" value="1"/>
</dbReference>
<keyword evidence="4" id="KW-0804">Transcription</keyword>
<protein>
    <submittedName>
        <fullName evidence="7">Uncharacterized protein</fullName>
    </submittedName>
</protein>
<proteinExistence type="inferred from homology"/>
<sequence length="465" mass="52737">MHLHALGLRWGLGFSPFSNKRSRCELILTGAFCCNTSFVMDSDTEPSKSKTPKKEKNKKNKKKKDVAPQPDPIEVEVEVVREHPNITPPVVGYFPSGFDPVQNHANGSGPCDFQLYRHRSMSKRMQLVVRPPGSSVEFVGTSFSGEAAAGQRSMFALGLLDKEAGSLKIVPIAGNKIFRLEPKVKGVAAADNEPASSTLEDMTPQQMLAETTAIWGTKRDIEKAKKKLALKQDEDPDSQRNLDVKMRNVSVNKNALESTESHVSRNIPPYDTSATTPQEAYVLDKIILKGEWDYLEDIYCILHQEEADFSSYPTFVRNRIQRLRKIEDESEKRKLSCICSYINHLIKFKDQHSFDVFSAKGHKIPNILKHKFSNMFAVTELRRLPPEKISLLVCYVLVLTLFADDFLTDCVDIAKDLGMNVMAVRRVYEQLGCKFARQKKSWDAWCATLPVPLKFPELRQKKRKR</sequence>
<dbReference type="GO" id="GO:0003677">
    <property type="term" value="F:DNA binding"/>
    <property type="evidence" value="ECO:0007669"/>
    <property type="project" value="InterPro"/>
</dbReference>
<evidence type="ECO:0000313" key="7">
    <source>
        <dbReference type="EMBL" id="KAK7354695.1"/>
    </source>
</evidence>
<gene>
    <name evidence="7" type="ORF">VNO80_20162</name>
</gene>
<evidence type="ECO:0000256" key="3">
    <source>
        <dbReference type="ARBA" id="ARBA00022478"/>
    </source>
</evidence>
<evidence type="ECO:0000256" key="5">
    <source>
        <dbReference type="ARBA" id="ARBA00023242"/>
    </source>
</evidence>
<evidence type="ECO:0000256" key="1">
    <source>
        <dbReference type="ARBA" id="ARBA00004604"/>
    </source>
</evidence>
<dbReference type="GO" id="GO:0000428">
    <property type="term" value="C:DNA-directed RNA polymerase complex"/>
    <property type="evidence" value="ECO:0007669"/>
    <property type="project" value="UniProtKB-KW"/>
</dbReference>
<dbReference type="GO" id="GO:0006351">
    <property type="term" value="P:DNA-templated transcription"/>
    <property type="evidence" value="ECO:0007669"/>
    <property type="project" value="InterPro"/>
</dbReference>
<keyword evidence="3" id="KW-0240">DNA-directed RNA polymerase</keyword>
<evidence type="ECO:0000313" key="8">
    <source>
        <dbReference type="Proteomes" id="UP001374584"/>
    </source>
</evidence>